<evidence type="ECO:0000313" key="1">
    <source>
        <dbReference type="EMBL" id="KAJ7348204.1"/>
    </source>
</evidence>
<evidence type="ECO:0000313" key="2">
    <source>
        <dbReference type="Proteomes" id="UP001163046"/>
    </source>
</evidence>
<dbReference type="Proteomes" id="UP001163046">
    <property type="component" value="Unassembled WGS sequence"/>
</dbReference>
<dbReference type="AlphaFoldDB" id="A0A9W9YH58"/>
<proteinExistence type="predicted"/>
<dbReference type="InterPro" id="IPR019734">
    <property type="entry name" value="TPR_rpt"/>
</dbReference>
<dbReference type="SUPFAM" id="SSF48452">
    <property type="entry name" value="TPR-like"/>
    <property type="match status" value="1"/>
</dbReference>
<organism evidence="1 2">
    <name type="scientific">Desmophyllum pertusum</name>
    <dbReference type="NCBI Taxonomy" id="174260"/>
    <lineage>
        <taxon>Eukaryota</taxon>
        <taxon>Metazoa</taxon>
        <taxon>Cnidaria</taxon>
        <taxon>Anthozoa</taxon>
        <taxon>Hexacorallia</taxon>
        <taxon>Scleractinia</taxon>
        <taxon>Caryophylliina</taxon>
        <taxon>Caryophylliidae</taxon>
        <taxon>Desmophyllum</taxon>
    </lineage>
</organism>
<dbReference type="Pfam" id="PF13181">
    <property type="entry name" value="TPR_8"/>
    <property type="match status" value="1"/>
</dbReference>
<dbReference type="Gene3D" id="1.25.40.10">
    <property type="entry name" value="Tetratricopeptide repeat domain"/>
    <property type="match status" value="1"/>
</dbReference>
<reference evidence="1" key="1">
    <citation type="submission" date="2023-01" db="EMBL/GenBank/DDBJ databases">
        <title>Genome assembly of the deep-sea coral Lophelia pertusa.</title>
        <authorList>
            <person name="Herrera S."/>
            <person name="Cordes E."/>
        </authorList>
    </citation>
    <scope>NUCLEOTIDE SEQUENCE</scope>
    <source>
        <strain evidence="1">USNM1676648</strain>
        <tissue evidence="1">Polyp</tissue>
    </source>
</reference>
<gene>
    <name evidence="1" type="ORF">OS493_039546</name>
</gene>
<sequence length="59" mass="6711">MLATSYNNLGLVYSDIGQHEQAKEFHEKGTQYQNKVVRVKNMAMLQASYTNLGIVYSNI</sequence>
<protein>
    <recommendedName>
        <fullName evidence="3">Tetratricopeptide repeat protein</fullName>
    </recommendedName>
</protein>
<keyword evidence="2" id="KW-1185">Reference proteome</keyword>
<dbReference type="EMBL" id="MU827509">
    <property type="protein sequence ID" value="KAJ7348204.1"/>
    <property type="molecule type" value="Genomic_DNA"/>
</dbReference>
<comment type="caution">
    <text evidence="1">The sequence shown here is derived from an EMBL/GenBank/DDBJ whole genome shotgun (WGS) entry which is preliminary data.</text>
</comment>
<name>A0A9W9YH58_9CNID</name>
<evidence type="ECO:0008006" key="3">
    <source>
        <dbReference type="Google" id="ProtNLM"/>
    </source>
</evidence>
<accession>A0A9W9YH58</accession>
<feature type="non-terminal residue" evidence="1">
    <location>
        <position position="59"/>
    </location>
</feature>
<dbReference type="OrthoDB" id="1658288at2759"/>
<dbReference type="InterPro" id="IPR011990">
    <property type="entry name" value="TPR-like_helical_dom_sf"/>
</dbReference>